<evidence type="ECO:0000256" key="2">
    <source>
        <dbReference type="SAM" id="Phobius"/>
    </source>
</evidence>
<feature type="compositionally biased region" description="Polar residues" evidence="1">
    <location>
        <begin position="83"/>
        <end position="92"/>
    </location>
</feature>
<evidence type="ECO:0000313" key="4">
    <source>
        <dbReference type="Proteomes" id="UP000194260"/>
    </source>
</evidence>
<protein>
    <submittedName>
        <fullName evidence="3">Tol-Pal system subunit TolA</fullName>
    </submittedName>
</protein>
<accession>A0A1X9SY22</accession>
<reference evidence="4" key="1">
    <citation type="journal article" date="2017" name="Genome Biol. Evol.">
        <title>Comparative Genomic Analysis Identifies a Campylobacter Clade Deficient in Selenium Metabolism.</title>
        <authorList>
            <person name="Miller W.G."/>
            <person name="Yee E."/>
            <person name="Lopes B.S."/>
            <person name="Chapman M.H."/>
            <person name="Huynh S."/>
            <person name="Bono J.L."/>
            <person name="Parker C.T."/>
            <person name="Strachan N.J.C."/>
            <person name="Forbes K.J."/>
        </authorList>
    </citation>
    <scope>NUCLEOTIDE SEQUENCE [LARGE SCALE GENOMIC DNA]</scope>
    <source>
        <strain evidence="4">RM6137</strain>
    </source>
</reference>
<dbReference type="SUPFAM" id="SSF74653">
    <property type="entry name" value="TolA/TonB C-terminal domain"/>
    <property type="match status" value="1"/>
</dbReference>
<sequence>MSSKFGISYNTTTAFWLSVVLYLFIIFFIFFKLSRYEESIKYTNDLDAFMDVYVVDTNLAQNIVSPEQKDKKIDEKKVEDEMQSPTQIAQKTTNKDLPPPEPDKPNLNFSDLFSQAAPIEITPNTTQAIQSNAKSDLETNLKTAADIIASLQKDINTKAPKSSMTGVYNKYMGDIVEIIQSRWIAYRADTNNQAKVKVIIDEFGKLSYSIDEYSLNSAFNSKVREYLERLKDLEFPIPPSKNSIVINVNLIDQIETELE</sequence>
<dbReference type="AlphaFoldDB" id="A0A1X9SY22"/>
<dbReference type="EMBL" id="CP018789">
    <property type="protein sequence ID" value="ARR01096.1"/>
    <property type="molecule type" value="Genomic_DNA"/>
</dbReference>
<name>A0A1X9SY22_9BACT</name>
<organism evidence="3 4">
    <name type="scientific">Campylobacter porcelli</name>
    <dbReference type="NCBI Taxonomy" id="1660073"/>
    <lineage>
        <taxon>Bacteria</taxon>
        <taxon>Pseudomonadati</taxon>
        <taxon>Campylobacterota</taxon>
        <taxon>Epsilonproteobacteria</taxon>
        <taxon>Campylobacterales</taxon>
        <taxon>Campylobacteraceae</taxon>
        <taxon>Campylobacter</taxon>
    </lineage>
</organism>
<evidence type="ECO:0000256" key="1">
    <source>
        <dbReference type="SAM" id="MobiDB-lite"/>
    </source>
</evidence>
<dbReference type="RefSeq" id="WP_086298058.1">
    <property type="nucleotide sequence ID" value="NZ_CP018789.1"/>
</dbReference>
<dbReference type="KEGG" id="camy:CSUIS_1300"/>
<proteinExistence type="predicted"/>
<keyword evidence="2" id="KW-0812">Transmembrane</keyword>
<keyword evidence="2" id="KW-0472">Membrane</keyword>
<feature type="transmembrane region" description="Helical" evidence="2">
    <location>
        <begin position="12"/>
        <end position="31"/>
    </location>
</feature>
<keyword evidence="2" id="KW-1133">Transmembrane helix</keyword>
<dbReference type="Pfam" id="PF13103">
    <property type="entry name" value="TonB_2"/>
    <property type="match status" value="1"/>
</dbReference>
<evidence type="ECO:0000313" key="3">
    <source>
        <dbReference type="EMBL" id="ARR01096.1"/>
    </source>
</evidence>
<feature type="compositionally biased region" description="Basic and acidic residues" evidence="1">
    <location>
        <begin position="69"/>
        <end position="80"/>
    </location>
</feature>
<feature type="region of interest" description="Disordered" evidence="1">
    <location>
        <begin position="69"/>
        <end position="107"/>
    </location>
</feature>
<gene>
    <name evidence="3" type="primary">tolA</name>
    <name evidence="3" type="ORF">CSUIS_1300</name>
</gene>
<dbReference type="Proteomes" id="UP000194260">
    <property type="component" value="Chromosome"/>
</dbReference>
<dbReference type="STRING" id="1660073.CSUIS_1300"/>